<keyword evidence="3" id="KW-1185">Reference proteome</keyword>
<keyword evidence="1" id="KW-1133">Transmembrane helix</keyword>
<evidence type="ECO:0000313" key="3">
    <source>
        <dbReference type="Proteomes" id="UP000003963"/>
    </source>
</evidence>
<dbReference type="EMBL" id="GG657754">
    <property type="protein sequence ID" value="EFL26661.1"/>
    <property type="molecule type" value="Genomic_DNA"/>
</dbReference>
<evidence type="ECO:0000313" key="2">
    <source>
        <dbReference type="EMBL" id="EFL26661.1"/>
    </source>
</evidence>
<proteinExistence type="predicted"/>
<gene>
    <name evidence="2" type="ORF">SSOG_06375</name>
</gene>
<keyword evidence="1" id="KW-0472">Membrane</keyword>
<organism evidence="2 3">
    <name type="scientific">Streptomyces himastatinicus ATCC 53653</name>
    <dbReference type="NCBI Taxonomy" id="457427"/>
    <lineage>
        <taxon>Bacteria</taxon>
        <taxon>Bacillati</taxon>
        <taxon>Actinomycetota</taxon>
        <taxon>Actinomycetes</taxon>
        <taxon>Kitasatosporales</taxon>
        <taxon>Streptomycetaceae</taxon>
        <taxon>Streptomyces</taxon>
        <taxon>Streptomyces violaceusniger group</taxon>
    </lineage>
</organism>
<protein>
    <submittedName>
        <fullName evidence="2">Uncharacterized protein</fullName>
    </submittedName>
</protein>
<reference evidence="2 3" key="1">
    <citation type="submission" date="2009-02" db="EMBL/GenBank/DDBJ databases">
        <title>Annotation of Streptomyces hygroscopicus strain ATCC 53653.</title>
        <authorList>
            <consortium name="The Broad Institute Genome Sequencing Platform"/>
            <consortium name="Broad Institute Microbial Sequencing Center"/>
            <person name="Fischbach M."/>
            <person name="Godfrey P."/>
            <person name="Ward D."/>
            <person name="Young S."/>
            <person name="Zeng Q."/>
            <person name="Koehrsen M."/>
            <person name="Alvarado L."/>
            <person name="Berlin A.M."/>
            <person name="Bochicchio J."/>
            <person name="Borenstein D."/>
            <person name="Chapman S.B."/>
            <person name="Chen Z."/>
            <person name="Engels R."/>
            <person name="Freedman E."/>
            <person name="Gellesch M."/>
            <person name="Goldberg J."/>
            <person name="Griggs A."/>
            <person name="Gujja S."/>
            <person name="Heilman E.R."/>
            <person name="Heiman D.I."/>
            <person name="Hepburn T.A."/>
            <person name="Howarth C."/>
            <person name="Jen D."/>
            <person name="Larson L."/>
            <person name="Lewis B."/>
            <person name="Mehta T."/>
            <person name="Park D."/>
            <person name="Pearson M."/>
            <person name="Richards J."/>
            <person name="Roberts A."/>
            <person name="Saif S."/>
            <person name="Shea T.D."/>
            <person name="Shenoy N."/>
            <person name="Sisk P."/>
            <person name="Stolte C."/>
            <person name="Sykes S.N."/>
            <person name="Thomson T."/>
            <person name="Walk T."/>
            <person name="White J."/>
            <person name="Yandava C."/>
            <person name="Straight P."/>
            <person name="Clardy J."/>
            <person name="Hung D."/>
            <person name="Kolter R."/>
            <person name="Mekalanos J."/>
            <person name="Walker S."/>
            <person name="Walsh C.T."/>
            <person name="Wieland-Brown L.C."/>
            <person name="Haas B."/>
            <person name="Nusbaum C."/>
            <person name="Birren B."/>
        </authorList>
    </citation>
    <scope>NUCLEOTIDE SEQUENCE [LARGE SCALE GENOMIC DNA]</scope>
    <source>
        <strain evidence="2 3">ATCC 53653</strain>
    </source>
</reference>
<dbReference type="STRING" id="457427.SSOG_06375"/>
<keyword evidence="1" id="KW-0812">Transmembrane</keyword>
<dbReference type="HOGENOM" id="CLU_192325_0_0_11"/>
<feature type="transmembrane region" description="Helical" evidence="1">
    <location>
        <begin position="44"/>
        <end position="64"/>
    </location>
</feature>
<name>D9W750_9ACTN</name>
<dbReference type="Proteomes" id="UP000003963">
    <property type="component" value="Unassembled WGS sequence"/>
</dbReference>
<sequence length="82" mass="8586">MSRAPPPTGPPPGATPMPRLAVYALLVCALTVAAAVVSFSRGSWLGVVWVLLAGVSSNMAWFYVRRAKAERDAEREATGATG</sequence>
<dbReference type="AlphaFoldDB" id="D9W750"/>
<evidence type="ECO:0000256" key="1">
    <source>
        <dbReference type="SAM" id="Phobius"/>
    </source>
</evidence>
<accession>D9W750</accession>